<evidence type="ECO:0000259" key="8">
    <source>
        <dbReference type="Pfam" id="PF00534"/>
    </source>
</evidence>
<reference evidence="10" key="2">
    <citation type="submission" date="2020-02" db="EMBL/GenBank/DDBJ databases">
        <authorList>
            <person name="Studholme D.J."/>
        </authorList>
    </citation>
    <scope>NUCLEOTIDE SEQUENCE</scope>
    <source>
        <strain evidence="10">00238/432</strain>
    </source>
</reference>
<dbReference type="Pfam" id="PF00534">
    <property type="entry name" value="Glycos_transf_1"/>
    <property type="match status" value="1"/>
</dbReference>
<dbReference type="PANTHER" id="PTHR45871:SF1">
    <property type="entry name" value="PHOSPHATIDYLINOSITOL N-ACETYLGLUCOSAMINYLTRANSFERASE SUBUNIT A"/>
    <property type="match status" value="1"/>
</dbReference>
<dbReference type="CDD" id="cd03796">
    <property type="entry name" value="GT4_PIG-A-like"/>
    <property type="match status" value="1"/>
</dbReference>
<dbReference type="Pfam" id="PF08288">
    <property type="entry name" value="PIGA"/>
    <property type="match status" value="1"/>
</dbReference>
<dbReference type="Gene3D" id="3.40.50.2000">
    <property type="entry name" value="Glycogen Phosphorylase B"/>
    <property type="match status" value="2"/>
</dbReference>
<evidence type="ECO:0000313" key="11">
    <source>
        <dbReference type="Proteomes" id="UP000702964"/>
    </source>
</evidence>
<dbReference type="FunFam" id="3.40.50.2000:FF:000093">
    <property type="entry name" value="UDP-GlcNAc:PI a1-6 GlcNAc-transferase"/>
    <property type="match status" value="1"/>
</dbReference>
<protein>
    <recommendedName>
        <fullName evidence="2">phosphatidylinositol N-acetylglucosaminyltransferase</fullName>
        <ecNumber evidence="2">2.4.1.198</ecNumber>
    </recommendedName>
    <alternativeName>
        <fullName evidence="6">GlcNAc-PI synthesis protein</fullName>
    </alternativeName>
</protein>
<feature type="domain" description="Glycosyl transferase family 1" evidence="8">
    <location>
        <begin position="282"/>
        <end position="423"/>
    </location>
</feature>
<keyword evidence="5" id="KW-0808">Transferase</keyword>
<evidence type="ECO:0000256" key="7">
    <source>
        <dbReference type="SAM" id="Phobius"/>
    </source>
</evidence>
<feature type="transmembrane region" description="Helical" evidence="7">
    <location>
        <begin position="479"/>
        <end position="500"/>
    </location>
</feature>
<dbReference type="EC" id="2.4.1.198" evidence="2"/>
<comment type="caution">
    <text evidence="10">The sequence shown here is derived from an EMBL/GenBank/DDBJ whole genome shotgun (WGS) entry which is preliminary data.</text>
</comment>
<dbReference type="FunFam" id="3.40.50.2000:FF:000188">
    <property type="entry name" value="Phosphatidylinositol N-acetylglucosaminyltransferase gpi3 subunit"/>
    <property type="match status" value="1"/>
</dbReference>
<evidence type="ECO:0000256" key="1">
    <source>
        <dbReference type="ARBA" id="ARBA00004687"/>
    </source>
</evidence>
<dbReference type="InterPro" id="IPR013234">
    <property type="entry name" value="PIGA_GPI_anchor_biosynthesis"/>
</dbReference>
<dbReference type="InterPro" id="IPR039507">
    <property type="entry name" value="PIG-A/GPI3"/>
</dbReference>
<proteinExistence type="predicted"/>
<dbReference type="InterPro" id="IPR001296">
    <property type="entry name" value="Glyco_trans_1"/>
</dbReference>
<comment type="pathway">
    <text evidence="1">Glycolipid biosynthesis; glycosylphosphatidylinositol-anchor biosynthesis.</text>
</comment>
<dbReference type="UniPathway" id="UPA00196"/>
<reference evidence="10" key="1">
    <citation type="journal article" date="2015" name="Genom Data">
        <title>Draft genome sequences of Phytophthora kernoviae and Phytophthora ramorum lineage EU2 from Scotland.</title>
        <authorList>
            <person name="Sambles C."/>
            <person name="Schlenzig A."/>
            <person name="O'Neill P."/>
            <person name="Grant M."/>
            <person name="Studholme D.J."/>
        </authorList>
    </citation>
    <scope>NUCLEOTIDE SEQUENCE</scope>
    <source>
        <strain evidence="10">00238/432</strain>
    </source>
</reference>
<dbReference type="Proteomes" id="UP000702964">
    <property type="component" value="Unassembled WGS sequence"/>
</dbReference>
<evidence type="ECO:0000256" key="5">
    <source>
        <dbReference type="ARBA" id="ARBA00022679"/>
    </source>
</evidence>
<sequence>MHYQRRFRQAKAQQVFESTVMIPVYEELGAAFFVELDQLATPHEGWWYLGQVEDLFTMAQHIGLSACLRRANMLPIERRLCIAMCCDFFFPRLGGVEMHMWSLSQCLLRRGHKVIVLTHAVPGPKGSGRTPSERSGVRYMTHGLKVYYLPVTPIIDNVTYLTFVGHLALFRAICIREKVQIVHGHQATSTFMHECLLQAKALGCGLKTVYTDHSLFGFADAASVHLNKVMKFSMSTVDAAIGVSHTCRENLVLRASLRPDKVATIPNAVDATKFTPPTDSGLKPDDPITVVIISRLVYRKGIDLVARAIPLVCAQNPRVRFLIGGDGAKRLLLEEMREKYRLHDRVTLYGAVPHARVRDVLCQGHIFLNSSLTESFCIAILEAAACGLFVVSTRVGGVPEVLPPDMVQFAAEITPEALAQAVLAAVPRLAGVDRQEFHDRVAKMYNWDAVAERTEKIYEEVCALPDNSLLHRLQLYQGIGPVAGLLACVIAAVLHLYVVLLEWWQPAADIECALDWHSTSRSQHMKEAEGKSGHDD</sequence>
<evidence type="ECO:0000313" key="10">
    <source>
        <dbReference type="EMBL" id="KAF4315228.1"/>
    </source>
</evidence>
<keyword evidence="3" id="KW-0337">GPI-anchor biosynthesis</keyword>
<dbReference type="GO" id="GO:0006506">
    <property type="term" value="P:GPI anchor biosynthetic process"/>
    <property type="evidence" value="ECO:0007669"/>
    <property type="project" value="UniProtKB-UniPathway"/>
</dbReference>
<dbReference type="PANTHER" id="PTHR45871">
    <property type="entry name" value="N-ACETYLGLUCOSAMINYL-PHOSPHATIDYLINOSITOL BIOSYNTHETIC PROTEIN"/>
    <property type="match status" value="1"/>
</dbReference>
<evidence type="ECO:0000256" key="2">
    <source>
        <dbReference type="ARBA" id="ARBA00012420"/>
    </source>
</evidence>
<gene>
    <name evidence="10" type="ORF">G195_011252</name>
</gene>
<evidence type="ECO:0000259" key="9">
    <source>
        <dbReference type="Pfam" id="PF08288"/>
    </source>
</evidence>
<evidence type="ECO:0000256" key="4">
    <source>
        <dbReference type="ARBA" id="ARBA00022676"/>
    </source>
</evidence>
<organism evidence="10 11">
    <name type="scientific">Phytophthora kernoviae 00238/432</name>
    <dbReference type="NCBI Taxonomy" id="1284355"/>
    <lineage>
        <taxon>Eukaryota</taxon>
        <taxon>Sar</taxon>
        <taxon>Stramenopiles</taxon>
        <taxon>Oomycota</taxon>
        <taxon>Peronosporomycetes</taxon>
        <taxon>Peronosporales</taxon>
        <taxon>Peronosporaceae</taxon>
        <taxon>Phytophthora</taxon>
    </lineage>
</organism>
<accession>A0A8J4S594</accession>
<feature type="domain" description="PIGA GPI anchor biosynthesis" evidence="9">
    <location>
        <begin position="132"/>
        <end position="220"/>
    </location>
</feature>
<keyword evidence="7" id="KW-0472">Membrane</keyword>
<dbReference type="GO" id="GO:0017176">
    <property type="term" value="F:phosphatidylinositol N-acetylglucosaminyltransferase activity"/>
    <property type="evidence" value="ECO:0007669"/>
    <property type="project" value="UniProtKB-EC"/>
</dbReference>
<evidence type="ECO:0000256" key="3">
    <source>
        <dbReference type="ARBA" id="ARBA00022502"/>
    </source>
</evidence>
<keyword evidence="7" id="KW-1133">Transmembrane helix</keyword>
<evidence type="ECO:0000256" key="6">
    <source>
        <dbReference type="ARBA" id="ARBA00032160"/>
    </source>
</evidence>
<keyword evidence="7" id="KW-0812">Transmembrane</keyword>
<name>A0A8J4S594_9STRA</name>
<dbReference type="GO" id="GO:0000506">
    <property type="term" value="C:glycosylphosphatidylinositol-N-acetylglucosaminyltransferase (GPI-GnT) complex"/>
    <property type="evidence" value="ECO:0007669"/>
    <property type="project" value="InterPro"/>
</dbReference>
<dbReference type="EMBL" id="AOFI03000944">
    <property type="protein sequence ID" value="KAF4315228.1"/>
    <property type="molecule type" value="Genomic_DNA"/>
</dbReference>
<dbReference type="AlphaFoldDB" id="A0A8J4S594"/>
<keyword evidence="4" id="KW-0328">Glycosyltransferase</keyword>
<dbReference type="SUPFAM" id="SSF53756">
    <property type="entry name" value="UDP-Glycosyltransferase/glycogen phosphorylase"/>
    <property type="match status" value="1"/>
</dbReference>